<organism evidence="2 3">
    <name type="scientific">Candida verbasci</name>
    <dbReference type="NCBI Taxonomy" id="1227364"/>
    <lineage>
        <taxon>Eukaryota</taxon>
        <taxon>Fungi</taxon>
        <taxon>Dikarya</taxon>
        <taxon>Ascomycota</taxon>
        <taxon>Saccharomycotina</taxon>
        <taxon>Pichiomycetes</taxon>
        <taxon>Debaryomycetaceae</taxon>
        <taxon>Candida/Lodderomyces clade</taxon>
        <taxon>Candida</taxon>
    </lineage>
</organism>
<dbReference type="Proteomes" id="UP001152885">
    <property type="component" value="Unassembled WGS sequence"/>
</dbReference>
<comment type="caution">
    <text evidence="2">The sequence shown here is derived from an EMBL/GenBank/DDBJ whole genome shotgun (WGS) entry which is preliminary data.</text>
</comment>
<dbReference type="OrthoDB" id="296767at2759"/>
<protein>
    <recommendedName>
        <fullName evidence="4">DUF1765-domain-containing protein</fullName>
    </recommendedName>
</protein>
<evidence type="ECO:0000256" key="1">
    <source>
        <dbReference type="SAM" id="MobiDB-lite"/>
    </source>
</evidence>
<gene>
    <name evidence="2" type="ORF">CANVERA_P3117</name>
</gene>
<keyword evidence="3" id="KW-1185">Reference proteome</keyword>
<dbReference type="AlphaFoldDB" id="A0A9W4TYD9"/>
<name>A0A9W4TYD9_9ASCO</name>
<dbReference type="PANTHER" id="PTHR37988">
    <property type="entry name" value="UPF0592 MEMBRANE PROTEIN C7D4.03C"/>
    <property type="match status" value="1"/>
</dbReference>
<evidence type="ECO:0000313" key="3">
    <source>
        <dbReference type="Proteomes" id="UP001152885"/>
    </source>
</evidence>
<dbReference type="EMBL" id="CANTUO010000003">
    <property type="protein sequence ID" value="CAI5758605.1"/>
    <property type="molecule type" value="Genomic_DNA"/>
</dbReference>
<feature type="region of interest" description="Disordered" evidence="1">
    <location>
        <begin position="22"/>
        <end position="56"/>
    </location>
</feature>
<dbReference type="Pfam" id="PF08578">
    <property type="entry name" value="DUF1765"/>
    <property type="match status" value="1"/>
</dbReference>
<feature type="compositionally biased region" description="Low complexity" evidence="1">
    <location>
        <begin position="22"/>
        <end position="43"/>
    </location>
</feature>
<evidence type="ECO:0000313" key="2">
    <source>
        <dbReference type="EMBL" id="CAI5758605.1"/>
    </source>
</evidence>
<feature type="compositionally biased region" description="Polar residues" evidence="1">
    <location>
        <begin position="790"/>
        <end position="802"/>
    </location>
</feature>
<feature type="region of interest" description="Disordered" evidence="1">
    <location>
        <begin position="757"/>
        <end position="806"/>
    </location>
</feature>
<evidence type="ECO:0008006" key="4">
    <source>
        <dbReference type="Google" id="ProtNLM"/>
    </source>
</evidence>
<accession>A0A9W4TYD9</accession>
<reference evidence="2" key="1">
    <citation type="submission" date="2022-12" db="EMBL/GenBank/DDBJ databases">
        <authorList>
            <person name="Brejova B."/>
        </authorList>
    </citation>
    <scope>NUCLEOTIDE SEQUENCE</scope>
</reference>
<dbReference type="PANTHER" id="PTHR37988:SF1">
    <property type="entry name" value="UPF0592 MEMBRANE PROTEIN C7D4.03C"/>
    <property type="match status" value="1"/>
</dbReference>
<feature type="compositionally biased region" description="Low complexity" evidence="1">
    <location>
        <begin position="770"/>
        <end position="789"/>
    </location>
</feature>
<proteinExistence type="predicted"/>
<sequence>MANVLAKAANITSRKQQQYINNNNENGNIVNNSNSPSLSLSNLKPPPPISPNQSNIRTSSSIYIHNSPKKSSTALSKLYTSPKSITSISSNSPSQTASHKNDKIIKNLLKRYKKLETSLNKFNSKKYNHNSHGIILKGNILRTSLLPFLRSTINPLNSFFNKNDLIYKSLTNVILNILIKWWQSLINNLNSTAQNDAIPSSDRNAYLECISRIAGKSDLWEILNDDREITTCYNNLLISTSSYCIEKMSNLKNNSLSFSAFVGKIFAICFFKLPEVSNALLFLLNVKQITYETTMKKLNYNSNNDSNNLYLLFPSHLHYLINFNGLNLQLKGQKCFLNCLPPPKHPVNGISNPNGDWVRRWCCSDSNVFNSFLHHYINIIHQIIPEDESINLLNLPGFNIIISHIYQIFNNAISPRLQLPTSLPKFDSDNIYFNSIVKIFKTLRDVIYNGILNFNFSIDSINAQLVQIFDSILIQIAKTISIYEFQKFNLILSIFNEFVQHILNNLSTSEREIKFLINWEFWLDCNYTIMKNSNHVQSLIKNFAFVFNIWDMIPEKIPRSTYEWITIPHQSFKFNFINFLISDENLITFLSHWNPLVRSYYIKLLIWRILGVNNYQNSNSIQLTKLIQVKLNTIHEIIRNFTLQQERGSNFNFKPDSPLVNRKFQILLVNSKDELFEIYLPKTNTTNNSELRKIHPYEVFDEAIYTCSTIQPMNDDEEQEKKLQTTTSNTNTNSNLIVNSIGKLFKILSIDDNNKNEDDVSPIPPPKVALTRNSKSLTSLNSSNSTTPSIMSNTSTPTSITESDQDEDSIVSIDTINNLPIEKSIQPPELNRLPPSIIRPIYKFDIVVDHESINEKLKMIRNGKKELTHIYFPKMVKIPIISIYNRNVYISEENEDGDNDGIDVNELSFVSLVNLGKSMNEINAVIDEFKFFIKSKIECEGNVVENSDDDCGFYRKIIPFLSVDSTNEMKLLNAN</sequence>
<dbReference type="InterPro" id="IPR013887">
    <property type="entry name" value="UPF0592"/>
</dbReference>